<evidence type="ECO:0000313" key="8">
    <source>
        <dbReference type="Proteomes" id="UP000515908"/>
    </source>
</evidence>
<feature type="region of interest" description="Disordered" evidence="5">
    <location>
        <begin position="59"/>
        <end position="104"/>
    </location>
</feature>
<dbReference type="EMBL" id="LR877149">
    <property type="protein sequence ID" value="CAD2215481.1"/>
    <property type="molecule type" value="Genomic_DNA"/>
</dbReference>
<gene>
    <name evidence="7" type="ORF">ADEAN_000293600</name>
</gene>
<keyword evidence="2 4" id="KW-0863">Zinc-finger</keyword>
<organism evidence="7 8">
    <name type="scientific">Angomonas deanei</name>
    <dbReference type="NCBI Taxonomy" id="59799"/>
    <lineage>
        <taxon>Eukaryota</taxon>
        <taxon>Discoba</taxon>
        <taxon>Euglenozoa</taxon>
        <taxon>Kinetoplastea</taxon>
        <taxon>Metakinetoplastina</taxon>
        <taxon>Trypanosomatida</taxon>
        <taxon>Trypanosomatidae</taxon>
        <taxon>Strigomonadinae</taxon>
        <taxon>Angomonas</taxon>
    </lineage>
</organism>
<dbReference type="InterPro" id="IPR013761">
    <property type="entry name" value="SAM/pointed_sf"/>
</dbReference>
<dbReference type="AlphaFoldDB" id="A0A7G2C8W2"/>
<feature type="domain" description="C3H1-type" evidence="6">
    <location>
        <begin position="106"/>
        <end position="133"/>
    </location>
</feature>
<dbReference type="Proteomes" id="UP000515908">
    <property type="component" value="Chromosome 05"/>
</dbReference>
<dbReference type="PROSITE" id="PS50103">
    <property type="entry name" value="ZF_C3H1"/>
    <property type="match status" value="1"/>
</dbReference>
<protein>
    <submittedName>
        <fullName evidence="7">CCCH-type zinc finger/Zinc finger C-x8-C-x5-C-x3-H type (And similar), putative</fullName>
    </submittedName>
</protein>
<dbReference type="InterPro" id="IPR000571">
    <property type="entry name" value="Znf_CCCH"/>
</dbReference>
<keyword evidence="3 4" id="KW-0862">Zinc</keyword>
<evidence type="ECO:0000256" key="2">
    <source>
        <dbReference type="ARBA" id="ARBA00022771"/>
    </source>
</evidence>
<evidence type="ECO:0000256" key="5">
    <source>
        <dbReference type="SAM" id="MobiDB-lite"/>
    </source>
</evidence>
<evidence type="ECO:0000256" key="4">
    <source>
        <dbReference type="PROSITE-ProRule" id="PRU00723"/>
    </source>
</evidence>
<keyword evidence="1 4" id="KW-0479">Metal-binding</keyword>
<feature type="compositionally biased region" description="Low complexity" evidence="5">
    <location>
        <begin position="63"/>
        <end position="76"/>
    </location>
</feature>
<dbReference type="SUPFAM" id="SSF90229">
    <property type="entry name" value="CCCH zinc finger"/>
    <property type="match status" value="1"/>
</dbReference>
<evidence type="ECO:0000313" key="7">
    <source>
        <dbReference type="EMBL" id="CAD2215481.1"/>
    </source>
</evidence>
<dbReference type="InterPro" id="IPR041367">
    <property type="entry name" value="Znf-CCCH_4"/>
</dbReference>
<keyword evidence="8" id="KW-1185">Reference proteome</keyword>
<dbReference type="InterPro" id="IPR036855">
    <property type="entry name" value="Znf_CCCH_sf"/>
</dbReference>
<dbReference type="SMART" id="SM00356">
    <property type="entry name" value="ZnF_C3H1"/>
    <property type="match status" value="1"/>
</dbReference>
<dbReference type="Gene3D" id="1.10.150.50">
    <property type="entry name" value="Transcription Factor, Ets-1"/>
    <property type="match status" value="1"/>
</dbReference>
<name>A0A7G2C8W2_9TRYP</name>
<feature type="zinc finger region" description="C3H1-type" evidence="4">
    <location>
        <begin position="106"/>
        <end position="133"/>
    </location>
</feature>
<sequence>MSEHNNPIELLLKRLNLEDYIPAFKREGIERLVVLRKISDDKLAQLIPDQERRAALKEAIKSRGGNKNNRPNNKGPQALGTEPMPHDNDNVRRGRGRGGHNGGGRGRGIGVCRHFTQGNCKYGDECRYRHDTNEEAFEEVERREEDYLFNLTVTIPTSSIKYLLGSTNHVLGSIHEECETSNKIISHVDETQQKNFDLVLLGNNESDLQKAKEKILSAAGVKKLNERKDRFEYIKDELSFHTAAVKYLVAANKLNEGNSRHLSDSILKNIITGFRFQQPPRHSTLPSDRVSK</sequence>
<dbReference type="VEuPathDB" id="TriTrypDB:ADEAN_000293600"/>
<accession>A0A7G2C8W2</accession>
<evidence type="ECO:0000256" key="1">
    <source>
        <dbReference type="ARBA" id="ARBA00022723"/>
    </source>
</evidence>
<reference evidence="7 8" key="1">
    <citation type="submission" date="2020-08" db="EMBL/GenBank/DDBJ databases">
        <authorList>
            <person name="Newling K."/>
            <person name="Davey J."/>
            <person name="Forrester S."/>
        </authorList>
    </citation>
    <scope>NUCLEOTIDE SEQUENCE [LARGE SCALE GENOMIC DNA]</scope>
    <source>
        <strain evidence="8">Crithidia deanei Carvalho (ATCC PRA-265)</strain>
    </source>
</reference>
<dbReference type="GO" id="GO:0008270">
    <property type="term" value="F:zinc ion binding"/>
    <property type="evidence" value="ECO:0007669"/>
    <property type="project" value="UniProtKB-KW"/>
</dbReference>
<dbReference type="Pfam" id="PF18044">
    <property type="entry name" value="zf-CCCH_4"/>
    <property type="match status" value="1"/>
</dbReference>
<proteinExistence type="predicted"/>
<evidence type="ECO:0000259" key="6">
    <source>
        <dbReference type="PROSITE" id="PS50103"/>
    </source>
</evidence>
<evidence type="ECO:0000256" key="3">
    <source>
        <dbReference type="ARBA" id="ARBA00022833"/>
    </source>
</evidence>
<dbReference type="Gene3D" id="4.10.1000.10">
    <property type="entry name" value="Zinc finger, CCCH-type"/>
    <property type="match status" value="1"/>
</dbReference>